<name>A0ABQ5K183_9EUKA</name>
<accession>A0ABQ5K183</accession>
<reference evidence="1" key="1">
    <citation type="submission" date="2022-03" db="EMBL/GenBank/DDBJ databases">
        <title>Draft genome sequence of Aduncisulcus paluster, a free-living microaerophilic Fornicata.</title>
        <authorList>
            <person name="Yuyama I."/>
            <person name="Kume K."/>
            <person name="Tamura T."/>
            <person name="Inagaki Y."/>
            <person name="Hashimoto T."/>
        </authorList>
    </citation>
    <scope>NUCLEOTIDE SEQUENCE</scope>
    <source>
        <strain evidence="1">NY0171</strain>
    </source>
</reference>
<feature type="non-terminal residue" evidence="1">
    <location>
        <position position="1"/>
    </location>
</feature>
<keyword evidence="2" id="KW-1185">Reference proteome</keyword>
<evidence type="ECO:0000313" key="2">
    <source>
        <dbReference type="Proteomes" id="UP001057375"/>
    </source>
</evidence>
<evidence type="ECO:0000313" key="1">
    <source>
        <dbReference type="EMBL" id="GKT20757.1"/>
    </source>
</evidence>
<dbReference type="EMBL" id="BQXS01012261">
    <property type="protein sequence ID" value="GKT20757.1"/>
    <property type="molecule type" value="Genomic_DNA"/>
</dbReference>
<sequence length="128" mass="14321">KESHLPSIFTSLLVGMDGFQVTFMSGRSRDVWVPIPILSLPSFPLHLSSRIGRVGVPKGHPLRRFPQRVSLFDIFTDQPKIFFTRHISGKERTAAIIEKLANADSISKQIDQLSPLVKLPGKLFKTKG</sequence>
<protein>
    <submittedName>
        <fullName evidence="1">Uncharacterized protein</fullName>
    </submittedName>
</protein>
<proteinExistence type="predicted"/>
<comment type="caution">
    <text evidence="1">The sequence shown here is derived from an EMBL/GenBank/DDBJ whole genome shotgun (WGS) entry which is preliminary data.</text>
</comment>
<dbReference type="Proteomes" id="UP001057375">
    <property type="component" value="Unassembled WGS sequence"/>
</dbReference>
<organism evidence="1 2">
    <name type="scientific">Aduncisulcus paluster</name>
    <dbReference type="NCBI Taxonomy" id="2918883"/>
    <lineage>
        <taxon>Eukaryota</taxon>
        <taxon>Metamonada</taxon>
        <taxon>Carpediemonas-like organisms</taxon>
        <taxon>Aduncisulcus</taxon>
    </lineage>
</organism>
<gene>
    <name evidence="1" type="ORF">ADUPG1_011757</name>
</gene>